<accession>A0AAD7IB67</accession>
<dbReference type="Proteomes" id="UP001215280">
    <property type="component" value="Unassembled WGS sequence"/>
</dbReference>
<protein>
    <submittedName>
        <fullName evidence="1">Uncharacterized protein</fullName>
    </submittedName>
</protein>
<dbReference type="AlphaFoldDB" id="A0AAD7IB67"/>
<evidence type="ECO:0000313" key="2">
    <source>
        <dbReference type="Proteomes" id="UP001215280"/>
    </source>
</evidence>
<organism evidence="1 2">
    <name type="scientific">Mycena maculata</name>
    <dbReference type="NCBI Taxonomy" id="230809"/>
    <lineage>
        <taxon>Eukaryota</taxon>
        <taxon>Fungi</taxon>
        <taxon>Dikarya</taxon>
        <taxon>Basidiomycota</taxon>
        <taxon>Agaricomycotina</taxon>
        <taxon>Agaricomycetes</taxon>
        <taxon>Agaricomycetidae</taxon>
        <taxon>Agaricales</taxon>
        <taxon>Marasmiineae</taxon>
        <taxon>Mycenaceae</taxon>
        <taxon>Mycena</taxon>
    </lineage>
</organism>
<reference evidence="1" key="1">
    <citation type="submission" date="2023-03" db="EMBL/GenBank/DDBJ databases">
        <title>Massive genome expansion in bonnet fungi (Mycena s.s.) driven by repeated elements and novel gene families across ecological guilds.</title>
        <authorList>
            <consortium name="Lawrence Berkeley National Laboratory"/>
            <person name="Harder C.B."/>
            <person name="Miyauchi S."/>
            <person name="Viragh M."/>
            <person name="Kuo A."/>
            <person name="Thoen E."/>
            <person name="Andreopoulos B."/>
            <person name="Lu D."/>
            <person name="Skrede I."/>
            <person name="Drula E."/>
            <person name="Henrissat B."/>
            <person name="Morin E."/>
            <person name="Kohler A."/>
            <person name="Barry K."/>
            <person name="LaButti K."/>
            <person name="Morin E."/>
            <person name="Salamov A."/>
            <person name="Lipzen A."/>
            <person name="Mereny Z."/>
            <person name="Hegedus B."/>
            <person name="Baldrian P."/>
            <person name="Stursova M."/>
            <person name="Weitz H."/>
            <person name="Taylor A."/>
            <person name="Grigoriev I.V."/>
            <person name="Nagy L.G."/>
            <person name="Martin F."/>
            <person name="Kauserud H."/>
        </authorList>
    </citation>
    <scope>NUCLEOTIDE SEQUENCE</scope>
    <source>
        <strain evidence="1">CBHHK188m</strain>
    </source>
</reference>
<keyword evidence="2" id="KW-1185">Reference proteome</keyword>
<gene>
    <name evidence="1" type="ORF">DFH07DRAFT_1064505</name>
</gene>
<sequence>MPDTPRTRPFWSSPAYPALVGNALAEYLSLSHHPFPELEAKIRPYPSLANTASGGLATHAQMWHGPVGYQGKAYWRVVVRPYIDLSAVKVCGVLLSFPIRVSSTSRPSHATFKSSGKQDLEFLGGSTLTDIDPVVLGAVYSAASAPLVRVLQPPTLSLSTTQPQTLTPLTSASTSPP</sequence>
<name>A0AAD7IB67_9AGAR</name>
<proteinExistence type="predicted"/>
<dbReference type="EMBL" id="JARJLG010000135">
    <property type="protein sequence ID" value="KAJ7738862.1"/>
    <property type="molecule type" value="Genomic_DNA"/>
</dbReference>
<evidence type="ECO:0000313" key="1">
    <source>
        <dbReference type="EMBL" id="KAJ7738862.1"/>
    </source>
</evidence>
<comment type="caution">
    <text evidence="1">The sequence shown here is derived from an EMBL/GenBank/DDBJ whole genome shotgun (WGS) entry which is preliminary data.</text>
</comment>